<feature type="domain" description="Myb-like" evidence="2">
    <location>
        <begin position="310"/>
        <end position="368"/>
    </location>
</feature>
<gene>
    <name evidence="3" type="ORF">PLXY2_LOCUS4096</name>
</gene>
<dbReference type="PANTHER" id="PTHR12243">
    <property type="entry name" value="MADF DOMAIN TRANSCRIPTION FACTOR"/>
    <property type="match status" value="1"/>
</dbReference>
<reference evidence="3" key="1">
    <citation type="submission" date="2020-11" db="EMBL/GenBank/DDBJ databases">
        <authorList>
            <person name="Whiteford S."/>
        </authorList>
    </citation>
    <scope>NUCLEOTIDE SEQUENCE</scope>
</reference>
<comment type="caution">
    <text evidence="3">The sequence shown here is derived from an EMBL/GenBank/DDBJ whole genome shotgun (WGS) entry which is preliminary data.</text>
</comment>
<dbReference type="GO" id="GO:0005634">
    <property type="term" value="C:nucleus"/>
    <property type="evidence" value="ECO:0007669"/>
    <property type="project" value="TreeGrafter"/>
</dbReference>
<feature type="region of interest" description="Disordered" evidence="1">
    <location>
        <begin position="798"/>
        <end position="823"/>
    </location>
</feature>
<feature type="domain" description="Myb-like" evidence="2">
    <location>
        <begin position="827"/>
        <end position="886"/>
    </location>
</feature>
<dbReference type="Pfam" id="PF13837">
    <property type="entry name" value="Myb_DNA-bind_4"/>
    <property type="match status" value="1"/>
</dbReference>
<dbReference type="Proteomes" id="UP000653454">
    <property type="component" value="Unassembled WGS sequence"/>
</dbReference>
<evidence type="ECO:0000256" key="1">
    <source>
        <dbReference type="SAM" id="MobiDB-lite"/>
    </source>
</evidence>
<feature type="region of interest" description="Disordered" evidence="1">
    <location>
        <begin position="517"/>
        <end position="554"/>
    </location>
</feature>
<dbReference type="InterPro" id="IPR044822">
    <property type="entry name" value="Myb_DNA-bind_4"/>
</dbReference>
<feature type="compositionally biased region" description="Low complexity" evidence="1">
    <location>
        <begin position="809"/>
        <end position="818"/>
    </location>
</feature>
<evidence type="ECO:0000313" key="3">
    <source>
        <dbReference type="EMBL" id="CAG9109117.1"/>
    </source>
</evidence>
<organism evidence="3 4">
    <name type="scientific">Plutella xylostella</name>
    <name type="common">Diamondback moth</name>
    <name type="synonym">Plutella maculipennis</name>
    <dbReference type="NCBI Taxonomy" id="51655"/>
    <lineage>
        <taxon>Eukaryota</taxon>
        <taxon>Metazoa</taxon>
        <taxon>Ecdysozoa</taxon>
        <taxon>Arthropoda</taxon>
        <taxon>Hexapoda</taxon>
        <taxon>Insecta</taxon>
        <taxon>Pterygota</taxon>
        <taxon>Neoptera</taxon>
        <taxon>Endopterygota</taxon>
        <taxon>Lepidoptera</taxon>
        <taxon>Glossata</taxon>
        <taxon>Ditrysia</taxon>
        <taxon>Yponomeutoidea</taxon>
        <taxon>Plutellidae</taxon>
        <taxon>Plutella</taxon>
    </lineage>
</organism>
<dbReference type="GO" id="GO:0005667">
    <property type="term" value="C:transcription regulator complex"/>
    <property type="evidence" value="ECO:0007669"/>
    <property type="project" value="TreeGrafter"/>
</dbReference>
<dbReference type="EMBL" id="CAJHNJ030000011">
    <property type="protein sequence ID" value="CAG9109117.1"/>
    <property type="molecule type" value="Genomic_DNA"/>
</dbReference>
<keyword evidence="4" id="KW-1185">Reference proteome</keyword>
<name>A0A8S4E1I1_PLUXY</name>
<feature type="compositionally biased region" description="Polar residues" evidence="1">
    <location>
        <begin position="798"/>
        <end position="807"/>
    </location>
</feature>
<protein>
    <submittedName>
        <fullName evidence="3">(diamondback moth) hypothetical protein</fullName>
    </submittedName>
</protein>
<dbReference type="InterPro" id="IPR006578">
    <property type="entry name" value="MADF-dom"/>
</dbReference>
<proteinExistence type="predicted"/>
<dbReference type="InterPro" id="IPR001005">
    <property type="entry name" value="SANT/Myb"/>
</dbReference>
<evidence type="ECO:0000313" key="4">
    <source>
        <dbReference type="Proteomes" id="UP000653454"/>
    </source>
</evidence>
<dbReference type="InterPro" id="IPR039353">
    <property type="entry name" value="TF_Adf1"/>
</dbReference>
<dbReference type="Pfam" id="PF10545">
    <property type="entry name" value="MADF_DNA_bdg"/>
    <property type="match status" value="1"/>
</dbReference>
<sequence length="1125" mass="131490">MEQMVVKSEMQPNDEILLFYVDENGGNEEGVVTTIENMEQVSDGSVQQIYIEEANAIETMNEELTPDEPDEETGENWTHYEIKRLLVFYIDNKDAFITGATQKDFLWSVACKTMLVGKSPYSCNSKLQGLKKVYAKSLFDQNKGVSVTWHWFEMAHQAFHDDEFVETTLKELAQQEKLQAQAVFTQRKVQANRSVVDEKLMMVLKLYIKHKKNIKNVQKEFWSQGIWETIALEMGEDDAEYWHRRFLNFKHNYIRLLDKRRANGPQGINWPYMALFDEIYANDEEFQQKYQYRPEPPVASVNAGPVAALNQNQWNDTENIVLVKYCFDCFDEFQDPTIPDNFLWNEVGRLLEKNAQTCKQKYEEMRNKHLDKYIAGTYDMSSRVPLDILYDNLISRTIEAEMVQLINTNKPASALTWKTAEIDELAQFFYETIEMYKDPVCYYVCWAAIVKKLKKPLNNCRTQWLELVTLYRTILDDKKENPDMQIDWRYIELFDRLFDYGMDERLLEGYETIKAKEQTGKKSTENTSAGQNPPASPQQSAPGSDEESPAGRRAAGDSKAFQILEFYQKNKDKFKTSSRKQALWEILAKQIGMNATRCAHRFRNLKQVYTGYIQREINKPEMPIVWPYYQLCKKVFGYRALKSKLKNHKMDSDGEEEWSAKEIKQLINYFSDNFATISENPSEMDVWGVLSSQTGKSASACRDKFMELRKSYRKLKTMKSRNAAVKVTWKYFNKFDDIYRAHENGVEQPMEVEGLDDYEMVAVDEDFSKELQDDDDIQCIFVIPEGQDIKDFSNAQMTTQDATQENGVETETATETDTQQIEPPKKTLTTWTKKSKKRMLLLHYNYLKSHKGQEIIPSDMWKEIAEQLTDKTPLSCRKMFAKLKANRLEAKDEDVKKKTPYFAILEKILALKPKFRKKAQENDSLKKGEKVYKDVPMPSDKVQQALEFYLENIEEFVSPRFEKKYAWSNLSKAVGEPVSKVFNKVNYLKNHSNNTEEQDSPYKHLLQQISAKEAVIKLDASEGKSVLEQDMDDLAAWSDDEIEQLLIWYLANLDKFKNPKYVRKYLWLESSNILAKSPLACSKKMNEIRTEYRNMVREGPEQLSTWRFYELCQKIYGTGKQKTQE</sequence>
<accession>A0A8S4E1I1</accession>
<dbReference type="AlphaFoldDB" id="A0A8S4E1I1"/>
<feature type="compositionally biased region" description="Low complexity" evidence="1">
    <location>
        <begin position="528"/>
        <end position="543"/>
    </location>
</feature>
<feature type="domain" description="Myb-like" evidence="2">
    <location>
        <begin position="654"/>
        <end position="711"/>
    </location>
</feature>
<dbReference type="PANTHER" id="PTHR12243:SF67">
    <property type="entry name" value="COREPRESSOR OF PANGOLIN, ISOFORM A-RELATED"/>
    <property type="match status" value="1"/>
</dbReference>
<dbReference type="SMART" id="SM00717">
    <property type="entry name" value="SANT"/>
    <property type="match status" value="3"/>
</dbReference>
<dbReference type="GO" id="GO:0006357">
    <property type="term" value="P:regulation of transcription by RNA polymerase II"/>
    <property type="evidence" value="ECO:0007669"/>
    <property type="project" value="TreeGrafter"/>
</dbReference>
<evidence type="ECO:0000259" key="2">
    <source>
        <dbReference type="SMART" id="SM00717"/>
    </source>
</evidence>